<sequence length="129" mass="14545">MVVNECERDGAMGGMVQVKLKWERGHNRDEMISFNGKNNNKYKEDSKGFRFYCPTRGTRIVEASTAKFLELDMSESSCPQPSETLKSRKSVSIPLPSLTETLLVALARKEIVTLVVQDEDPRIPVIEVP</sequence>
<keyword evidence="2" id="KW-1185">Reference proteome</keyword>
<protein>
    <submittedName>
        <fullName evidence="1">Retrovirus-related Pol polyprotein from transposon TNT 1-94</fullName>
    </submittedName>
</protein>
<dbReference type="Proteomes" id="UP000634136">
    <property type="component" value="Unassembled WGS sequence"/>
</dbReference>
<reference evidence="1" key="1">
    <citation type="submission" date="2020-09" db="EMBL/GenBank/DDBJ databases">
        <title>Genome-Enabled Discovery of Anthraquinone Biosynthesis in Senna tora.</title>
        <authorList>
            <person name="Kang S.-H."/>
            <person name="Pandey R.P."/>
            <person name="Lee C.-M."/>
            <person name="Sim J.-S."/>
            <person name="Jeong J.-T."/>
            <person name="Choi B.-S."/>
            <person name="Jung M."/>
            <person name="Ginzburg D."/>
            <person name="Zhao K."/>
            <person name="Won S.Y."/>
            <person name="Oh T.-J."/>
            <person name="Yu Y."/>
            <person name="Kim N.-H."/>
            <person name="Lee O.R."/>
            <person name="Lee T.-H."/>
            <person name="Bashyal P."/>
            <person name="Kim T.-S."/>
            <person name="Lee W.-H."/>
            <person name="Kawkins C."/>
            <person name="Kim C.-K."/>
            <person name="Kim J.S."/>
            <person name="Ahn B.O."/>
            <person name="Rhee S.Y."/>
            <person name="Sohng J.K."/>
        </authorList>
    </citation>
    <scope>NUCLEOTIDE SEQUENCE</scope>
    <source>
        <tissue evidence="1">Leaf</tissue>
    </source>
</reference>
<organism evidence="1 2">
    <name type="scientific">Senna tora</name>
    <dbReference type="NCBI Taxonomy" id="362788"/>
    <lineage>
        <taxon>Eukaryota</taxon>
        <taxon>Viridiplantae</taxon>
        <taxon>Streptophyta</taxon>
        <taxon>Embryophyta</taxon>
        <taxon>Tracheophyta</taxon>
        <taxon>Spermatophyta</taxon>
        <taxon>Magnoliopsida</taxon>
        <taxon>eudicotyledons</taxon>
        <taxon>Gunneridae</taxon>
        <taxon>Pentapetalae</taxon>
        <taxon>rosids</taxon>
        <taxon>fabids</taxon>
        <taxon>Fabales</taxon>
        <taxon>Fabaceae</taxon>
        <taxon>Caesalpinioideae</taxon>
        <taxon>Cassia clade</taxon>
        <taxon>Senna</taxon>
    </lineage>
</organism>
<evidence type="ECO:0000313" key="2">
    <source>
        <dbReference type="Proteomes" id="UP000634136"/>
    </source>
</evidence>
<dbReference type="AlphaFoldDB" id="A0A834TT83"/>
<dbReference type="OrthoDB" id="1459647at2759"/>
<dbReference type="EMBL" id="JAAIUW010000006">
    <property type="protein sequence ID" value="KAF7826511.1"/>
    <property type="molecule type" value="Genomic_DNA"/>
</dbReference>
<evidence type="ECO:0000313" key="1">
    <source>
        <dbReference type="EMBL" id="KAF7826511.1"/>
    </source>
</evidence>
<accession>A0A834TT83</accession>
<proteinExistence type="predicted"/>
<gene>
    <name evidence="1" type="ORF">G2W53_017675</name>
</gene>
<name>A0A834TT83_9FABA</name>
<comment type="caution">
    <text evidence="1">The sequence shown here is derived from an EMBL/GenBank/DDBJ whole genome shotgun (WGS) entry which is preliminary data.</text>
</comment>